<dbReference type="RefSeq" id="WP_142454145.1">
    <property type="nucleotide sequence ID" value="NZ_FXTP01000006.1"/>
</dbReference>
<dbReference type="PANTHER" id="PTHR43031:SF17">
    <property type="entry name" value="SULFURTRANSFERASE YTWF-RELATED"/>
    <property type="match status" value="1"/>
</dbReference>
<dbReference type="PANTHER" id="PTHR43031">
    <property type="entry name" value="FAD-DEPENDENT OXIDOREDUCTASE"/>
    <property type="match status" value="1"/>
</dbReference>
<proteinExistence type="predicted"/>
<dbReference type="PROSITE" id="PS50206">
    <property type="entry name" value="RHODANESE_3"/>
    <property type="match status" value="1"/>
</dbReference>
<dbReference type="Proteomes" id="UP000317557">
    <property type="component" value="Unassembled WGS sequence"/>
</dbReference>
<feature type="domain" description="Rhodanese" evidence="1">
    <location>
        <begin position="15"/>
        <end position="104"/>
    </location>
</feature>
<dbReference type="EMBL" id="FXTP01000006">
    <property type="protein sequence ID" value="SMO63146.1"/>
    <property type="molecule type" value="Genomic_DNA"/>
</dbReference>
<evidence type="ECO:0000313" key="2">
    <source>
        <dbReference type="EMBL" id="SMO63146.1"/>
    </source>
</evidence>
<dbReference type="SMART" id="SM00450">
    <property type="entry name" value="RHOD"/>
    <property type="match status" value="1"/>
</dbReference>
<name>A0A521CUL8_9BACT</name>
<evidence type="ECO:0000313" key="3">
    <source>
        <dbReference type="Proteomes" id="UP000317557"/>
    </source>
</evidence>
<accession>A0A521CUL8</accession>
<dbReference type="OrthoDB" id="9808735at2"/>
<dbReference type="Pfam" id="PF00581">
    <property type="entry name" value="Rhodanese"/>
    <property type="match status" value="1"/>
</dbReference>
<evidence type="ECO:0000259" key="1">
    <source>
        <dbReference type="PROSITE" id="PS50206"/>
    </source>
</evidence>
<keyword evidence="3" id="KW-1185">Reference proteome</keyword>
<protein>
    <submittedName>
        <fullName evidence="2">Rhodanese-related sulfurtransferase</fullName>
    </submittedName>
</protein>
<reference evidence="2 3" key="1">
    <citation type="submission" date="2017-05" db="EMBL/GenBank/DDBJ databases">
        <authorList>
            <person name="Varghese N."/>
            <person name="Submissions S."/>
        </authorList>
    </citation>
    <scope>NUCLEOTIDE SEQUENCE [LARGE SCALE GENOMIC DNA]</scope>
    <source>
        <strain evidence="2 3">DSM 21985</strain>
    </source>
</reference>
<dbReference type="InterPro" id="IPR001763">
    <property type="entry name" value="Rhodanese-like_dom"/>
</dbReference>
<dbReference type="InterPro" id="IPR036873">
    <property type="entry name" value="Rhodanese-like_dom_sf"/>
</dbReference>
<dbReference type="GO" id="GO:0016740">
    <property type="term" value="F:transferase activity"/>
    <property type="evidence" value="ECO:0007669"/>
    <property type="project" value="UniProtKB-KW"/>
</dbReference>
<dbReference type="Gene3D" id="3.40.250.10">
    <property type="entry name" value="Rhodanese-like domain"/>
    <property type="match status" value="1"/>
</dbReference>
<keyword evidence="2" id="KW-0808">Transferase</keyword>
<organism evidence="2 3">
    <name type="scientific">Gracilimonas mengyeensis</name>
    <dbReference type="NCBI Taxonomy" id="1302730"/>
    <lineage>
        <taxon>Bacteria</taxon>
        <taxon>Pseudomonadati</taxon>
        <taxon>Balneolota</taxon>
        <taxon>Balneolia</taxon>
        <taxon>Balneolales</taxon>
        <taxon>Balneolaceae</taxon>
        <taxon>Gracilimonas</taxon>
    </lineage>
</organism>
<dbReference type="SUPFAM" id="SSF52821">
    <property type="entry name" value="Rhodanese/Cell cycle control phosphatase"/>
    <property type="match status" value="1"/>
</dbReference>
<sequence length="106" mass="12040">MKEISVQELKEKKENGDDFLLLDVREDFEYLVSNIDGTNIPMNQLEDRLEELDEYKDKEIVVMCRSGNRSAKVTGYLQKQGFDGATNLKGGIKKWASEIDPSLPVA</sequence>
<dbReference type="AlphaFoldDB" id="A0A521CUL8"/>
<gene>
    <name evidence="2" type="ORF">SAMN06265219_106117</name>
</gene>
<dbReference type="InterPro" id="IPR050229">
    <property type="entry name" value="GlpE_sulfurtransferase"/>
</dbReference>